<evidence type="ECO:0000313" key="2">
    <source>
        <dbReference type="Proteomes" id="UP000824881"/>
    </source>
</evidence>
<evidence type="ECO:0000313" key="1">
    <source>
        <dbReference type="EMBL" id="KAG9218673.1"/>
    </source>
</evidence>
<proteinExistence type="predicted"/>
<dbReference type="EMBL" id="WQMT02000009">
    <property type="protein sequence ID" value="KAG9218673.1"/>
    <property type="molecule type" value="Genomic_DNA"/>
</dbReference>
<sequence>MSMNQEIRRIVNHLLDRCDLPLESTPIDEEFFQTCVEDAAARGFPMEASPGVPSFRPFIMCGVFVACTAYGHLESLSTRMYIALYTSSVTYVDDVYNNQPNLPKAFCHNFIMHLPQETSVLRAFDQLLRETWRHFDGVQANFIIASSMYYMNAVAIEHGIRPLETQTSDFFQFFRGLSGNSSSFCVFIFPNDVPPNSYIQALPFMMDYVNYMNDVLSFYKEEVNGEDTNIITILSMQRAAPKIAILEQLANLVASSYVSANDILGTSSDAAQNDGLGMSLSPGPLSKFHPFGSLISSDVDVSAVCAKVPVMTKQVTLLLSQASECTVKVRKPLLNMSQEIARIVNNLLSRCDLALSSMPVDDGFLQLCLEDAATRGCPMEASPGIPSFRPWNLSGATIAYISYGHLESLPAKLFIALYTSLAVYAEDVYTDQPDLVNTFNANFVTRQPQRTAILQALDKLLGETSRHFDAVQANLITSSTLNFMTSIAIEHGVDKLDVRSATLGTLSCY</sequence>
<gene>
    <name evidence="1" type="ORF">CCMSSC00406_0001213</name>
</gene>
<reference evidence="1 2" key="1">
    <citation type="journal article" date="2021" name="Appl. Environ. Microbiol.">
        <title>Genetic linkage and physical mapping for an oyster mushroom Pleurotus cornucopiae and QTL analysis for the trait cap color.</title>
        <authorList>
            <person name="Zhang Y."/>
            <person name="Gao W."/>
            <person name="Sonnenberg A."/>
            <person name="Chen Q."/>
            <person name="Zhang J."/>
            <person name="Huang C."/>
        </authorList>
    </citation>
    <scope>NUCLEOTIDE SEQUENCE [LARGE SCALE GENOMIC DNA]</scope>
    <source>
        <strain evidence="1">CCMSSC00406</strain>
    </source>
</reference>
<keyword evidence="2" id="KW-1185">Reference proteome</keyword>
<dbReference type="Proteomes" id="UP000824881">
    <property type="component" value="Unassembled WGS sequence"/>
</dbReference>
<protein>
    <submittedName>
        <fullName evidence="1">Uncharacterized protein</fullName>
    </submittedName>
</protein>
<comment type="caution">
    <text evidence="1">The sequence shown here is derived from an EMBL/GenBank/DDBJ whole genome shotgun (WGS) entry which is preliminary data.</text>
</comment>
<organism evidence="1 2">
    <name type="scientific">Pleurotus cornucopiae</name>
    <name type="common">Cornucopia mushroom</name>
    <dbReference type="NCBI Taxonomy" id="5321"/>
    <lineage>
        <taxon>Eukaryota</taxon>
        <taxon>Fungi</taxon>
        <taxon>Dikarya</taxon>
        <taxon>Basidiomycota</taxon>
        <taxon>Agaricomycotina</taxon>
        <taxon>Agaricomycetes</taxon>
        <taxon>Agaricomycetidae</taxon>
        <taxon>Agaricales</taxon>
        <taxon>Pleurotineae</taxon>
        <taxon>Pleurotaceae</taxon>
        <taxon>Pleurotus</taxon>
    </lineage>
</organism>
<accession>A0ACB7IM88</accession>
<name>A0ACB7IM88_PLECO</name>